<keyword evidence="5" id="KW-0804">Transcription</keyword>
<feature type="domain" description="RNA polymerase sigma factor 70 region 4 type 2" evidence="7">
    <location>
        <begin position="145"/>
        <end position="197"/>
    </location>
</feature>
<dbReference type="EMBL" id="PFFQ01000021">
    <property type="protein sequence ID" value="PIW17707.1"/>
    <property type="molecule type" value="Genomic_DNA"/>
</dbReference>
<dbReference type="InterPro" id="IPR039425">
    <property type="entry name" value="RNA_pol_sigma-70-like"/>
</dbReference>
<dbReference type="PANTHER" id="PTHR43133:SF8">
    <property type="entry name" value="RNA POLYMERASE SIGMA FACTOR HI_1459-RELATED"/>
    <property type="match status" value="1"/>
</dbReference>
<evidence type="ECO:0000256" key="2">
    <source>
        <dbReference type="ARBA" id="ARBA00023015"/>
    </source>
</evidence>
<comment type="caution">
    <text evidence="8">The sequence shown here is derived from an EMBL/GenBank/DDBJ whole genome shotgun (WGS) entry which is preliminary data.</text>
</comment>
<name>A0A2M7G6N9_9BACT</name>
<dbReference type="Pfam" id="PF04542">
    <property type="entry name" value="Sigma70_r2"/>
    <property type="match status" value="1"/>
</dbReference>
<dbReference type="SUPFAM" id="SSF88946">
    <property type="entry name" value="Sigma2 domain of RNA polymerase sigma factors"/>
    <property type="match status" value="1"/>
</dbReference>
<dbReference type="InterPro" id="IPR013325">
    <property type="entry name" value="RNA_pol_sigma_r2"/>
</dbReference>
<keyword evidence="2" id="KW-0805">Transcription regulation</keyword>
<dbReference type="Proteomes" id="UP000231019">
    <property type="component" value="Unassembled WGS sequence"/>
</dbReference>
<dbReference type="CDD" id="cd06171">
    <property type="entry name" value="Sigma70_r4"/>
    <property type="match status" value="1"/>
</dbReference>
<keyword evidence="3" id="KW-0731">Sigma factor</keyword>
<sequence length="209" mass="24631">MPLTFLFLKADKMQRMKPRTETHDLFPHDEDLMLRVLSGDAVSFRQLVQRWKQPLVNFFYRSLGEQESAEELAQEVFIKVWKAKNYQVKAKFSTWLYRLAQHQLIDHWRRMGRRPQRFEPLEQAFELPAQEISPEQRVLVAESRAQVQAAISALPVRQQQVLILSKFQDLKYSQIAEILDCPVNQVKTQVFRAVQSLGKKLKELVHEEA</sequence>
<dbReference type="NCBIfam" id="TIGR02937">
    <property type="entry name" value="sigma70-ECF"/>
    <property type="match status" value="1"/>
</dbReference>
<evidence type="ECO:0000259" key="7">
    <source>
        <dbReference type="Pfam" id="PF08281"/>
    </source>
</evidence>
<dbReference type="GO" id="GO:0003677">
    <property type="term" value="F:DNA binding"/>
    <property type="evidence" value="ECO:0007669"/>
    <property type="project" value="UniProtKB-KW"/>
</dbReference>
<dbReference type="Pfam" id="PF08281">
    <property type="entry name" value="Sigma70_r4_2"/>
    <property type="match status" value="1"/>
</dbReference>
<dbReference type="InterPro" id="IPR013249">
    <property type="entry name" value="RNA_pol_sigma70_r4_t2"/>
</dbReference>
<evidence type="ECO:0000256" key="5">
    <source>
        <dbReference type="ARBA" id="ARBA00023163"/>
    </source>
</evidence>
<protein>
    <recommendedName>
        <fullName evidence="10">RNA polymerase sigma factor</fullName>
    </recommendedName>
</protein>
<reference evidence="8 9" key="1">
    <citation type="submission" date="2017-09" db="EMBL/GenBank/DDBJ databases">
        <title>Depth-based differentiation of microbial function through sediment-hosted aquifers and enrichment of novel symbionts in the deep terrestrial subsurface.</title>
        <authorList>
            <person name="Probst A.J."/>
            <person name="Ladd B."/>
            <person name="Jarett J.K."/>
            <person name="Geller-Mcgrath D.E."/>
            <person name="Sieber C.M."/>
            <person name="Emerson J.B."/>
            <person name="Anantharaman K."/>
            <person name="Thomas B.C."/>
            <person name="Malmstrom R."/>
            <person name="Stieglmeier M."/>
            <person name="Klingl A."/>
            <person name="Woyke T."/>
            <person name="Ryan C.M."/>
            <person name="Banfield J.F."/>
        </authorList>
    </citation>
    <scope>NUCLEOTIDE SEQUENCE [LARGE SCALE GENOMIC DNA]</scope>
    <source>
        <strain evidence="8">CG17_big_fil_post_rev_8_21_14_2_50_48_46</strain>
    </source>
</reference>
<dbReference type="PANTHER" id="PTHR43133">
    <property type="entry name" value="RNA POLYMERASE ECF-TYPE SIGMA FACTO"/>
    <property type="match status" value="1"/>
</dbReference>
<keyword evidence="4" id="KW-0238">DNA-binding</keyword>
<dbReference type="InterPro" id="IPR007627">
    <property type="entry name" value="RNA_pol_sigma70_r2"/>
</dbReference>
<gene>
    <name evidence="8" type="ORF">COW36_07615</name>
</gene>
<dbReference type="AlphaFoldDB" id="A0A2M7G6N9"/>
<dbReference type="Gene3D" id="1.10.1740.10">
    <property type="match status" value="1"/>
</dbReference>
<evidence type="ECO:0000259" key="6">
    <source>
        <dbReference type="Pfam" id="PF04542"/>
    </source>
</evidence>
<dbReference type="GO" id="GO:0016987">
    <property type="term" value="F:sigma factor activity"/>
    <property type="evidence" value="ECO:0007669"/>
    <property type="project" value="UniProtKB-KW"/>
</dbReference>
<evidence type="ECO:0000313" key="9">
    <source>
        <dbReference type="Proteomes" id="UP000231019"/>
    </source>
</evidence>
<dbReference type="InterPro" id="IPR036388">
    <property type="entry name" value="WH-like_DNA-bd_sf"/>
</dbReference>
<comment type="similarity">
    <text evidence="1">Belongs to the sigma-70 factor family. ECF subfamily.</text>
</comment>
<evidence type="ECO:0008006" key="10">
    <source>
        <dbReference type="Google" id="ProtNLM"/>
    </source>
</evidence>
<evidence type="ECO:0000256" key="4">
    <source>
        <dbReference type="ARBA" id="ARBA00023125"/>
    </source>
</evidence>
<dbReference type="SUPFAM" id="SSF88659">
    <property type="entry name" value="Sigma3 and sigma4 domains of RNA polymerase sigma factors"/>
    <property type="match status" value="1"/>
</dbReference>
<evidence type="ECO:0000256" key="1">
    <source>
        <dbReference type="ARBA" id="ARBA00010641"/>
    </source>
</evidence>
<organism evidence="8 9">
    <name type="scientific">bacterium (Candidatus Blackallbacteria) CG17_big_fil_post_rev_8_21_14_2_50_48_46</name>
    <dbReference type="NCBI Taxonomy" id="2014261"/>
    <lineage>
        <taxon>Bacteria</taxon>
        <taxon>Candidatus Blackallbacteria</taxon>
    </lineage>
</organism>
<dbReference type="GO" id="GO:0006352">
    <property type="term" value="P:DNA-templated transcription initiation"/>
    <property type="evidence" value="ECO:0007669"/>
    <property type="project" value="InterPro"/>
</dbReference>
<feature type="domain" description="RNA polymerase sigma-70 region 2" evidence="6">
    <location>
        <begin position="47"/>
        <end position="113"/>
    </location>
</feature>
<evidence type="ECO:0000313" key="8">
    <source>
        <dbReference type="EMBL" id="PIW17707.1"/>
    </source>
</evidence>
<proteinExistence type="inferred from homology"/>
<dbReference type="InterPro" id="IPR013324">
    <property type="entry name" value="RNA_pol_sigma_r3/r4-like"/>
</dbReference>
<dbReference type="InterPro" id="IPR014284">
    <property type="entry name" value="RNA_pol_sigma-70_dom"/>
</dbReference>
<dbReference type="Gene3D" id="1.10.10.10">
    <property type="entry name" value="Winged helix-like DNA-binding domain superfamily/Winged helix DNA-binding domain"/>
    <property type="match status" value="1"/>
</dbReference>
<evidence type="ECO:0000256" key="3">
    <source>
        <dbReference type="ARBA" id="ARBA00023082"/>
    </source>
</evidence>
<accession>A0A2M7G6N9</accession>